<dbReference type="RefSeq" id="WP_169674264.1">
    <property type="nucleotide sequence ID" value="NZ_JABBHF010000007.1"/>
</dbReference>
<accession>A0ABX1RY22</accession>
<name>A0ABX1RY22_9FLAO</name>
<evidence type="ECO:0000313" key="1">
    <source>
        <dbReference type="EMBL" id="NMH88452.1"/>
    </source>
</evidence>
<comment type="caution">
    <text evidence="1">The sequence shown here is derived from an EMBL/GenBank/DDBJ whole genome shotgun (WGS) entry which is preliminary data.</text>
</comment>
<organism evidence="1 2">
    <name type="scientific">Flavivirga algicola</name>
    <dbReference type="NCBI Taxonomy" id="2729136"/>
    <lineage>
        <taxon>Bacteria</taxon>
        <taxon>Pseudomonadati</taxon>
        <taxon>Bacteroidota</taxon>
        <taxon>Flavobacteriia</taxon>
        <taxon>Flavobacteriales</taxon>
        <taxon>Flavobacteriaceae</taxon>
        <taxon>Flavivirga</taxon>
    </lineage>
</organism>
<evidence type="ECO:0008006" key="3">
    <source>
        <dbReference type="Google" id="ProtNLM"/>
    </source>
</evidence>
<proteinExistence type="predicted"/>
<evidence type="ECO:0000313" key="2">
    <source>
        <dbReference type="Proteomes" id="UP000746690"/>
    </source>
</evidence>
<reference evidence="1 2" key="1">
    <citation type="submission" date="2020-04" db="EMBL/GenBank/DDBJ databases">
        <title>A Flavivirga sp. nov.</title>
        <authorList>
            <person name="Sun X."/>
        </authorList>
    </citation>
    <scope>NUCLEOTIDE SEQUENCE [LARGE SCALE GENOMIC DNA]</scope>
    <source>
        <strain evidence="1 2">Y03</strain>
    </source>
</reference>
<gene>
    <name evidence="1" type="ORF">HHX25_13145</name>
</gene>
<protein>
    <recommendedName>
        <fullName evidence="3">Tyr recombinase domain-containing protein</fullName>
    </recommendedName>
</protein>
<sequence length="124" mass="14613">MINPFLGVKTPFKRTEKPRLSNKQFKKIVKLDLEESPTLEVYRDIFLFLCYTGFSYCDTLDIRYNDITSGFLKIHRKSLKYVQIGLDTEYTIVRKANTYNEVIRLETQSRIPIQCPQNEIIPIS</sequence>
<dbReference type="InterPro" id="IPR011010">
    <property type="entry name" value="DNA_brk_join_enz"/>
</dbReference>
<dbReference type="EMBL" id="JABBHF010000007">
    <property type="protein sequence ID" value="NMH88452.1"/>
    <property type="molecule type" value="Genomic_DNA"/>
</dbReference>
<dbReference type="SUPFAM" id="SSF56349">
    <property type="entry name" value="DNA breaking-rejoining enzymes"/>
    <property type="match status" value="1"/>
</dbReference>
<keyword evidence="2" id="KW-1185">Reference proteome</keyword>
<dbReference type="Proteomes" id="UP000746690">
    <property type="component" value="Unassembled WGS sequence"/>
</dbReference>